<sequence>MATKKPCADLTKRSRSPVVLEAEMFSEFQDWCLRTYGDSGKTKTVTRRKYNKIMQTLLQNEETDGVYVDNSHINAKFKFWVKSKGFQVGSNILGEHNKKEASGKPVLYVPVKSTQCSDGGAAQDSSLKRVAVVEDFFDIIYAMHVEMGADPGRAPKHAGQKKTYKAIAETYAFLPREAVTRFLMSCGECQKRMHINPSTAEFKENDRPTSLVPDLIDYNMPLTATYLKQMKLQCMNTNEQDESSVSSEDLDMAEPAWVSTERAPAAEPSSPTAPYTERMPTPPQPSIKEEEDDSSSENSSTVNGLPALTPPGGAAMATGGVPASEGVVPYGEVNGNGAAAPLDFSTTSSSSSSQEGQQPVNLSDRLLPGVTLGSYSSDPNRKFPVKTEYNNKSPQYSSGSYDSVKTELSTCGEDMTPGRSQVIDDDDDDHDDHDDSDKINDAEGLDPERLKAFNMFVRLFVDENLDRMVPISKQPKEKIQAIIESCSRQFPEFQERARKRIRTYLKSCRRMKKGGFETRPTPPHLTSAMAENILAAACESETRNAAKRMRLDIYQAHDESVTADKPNSRDPAALANSGFSLAASAYSQDQLYTNGGLNYSFRGYGTIGNNIQNNGTSQTNGPTDLSMKSLASNSTSSSSSNSHGQGGGGGGASAQLSPPEVTAVRQLIAGYRESAAFLLRSADELENLILQQN</sequence>
<feature type="compositionally biased region" description="Polar residues" evidence="1">
    <location>
        <begin position="388"/>
        <end position="409"/>
    </location>
</feature>
<feature type="compositionally biased region" description="Low complexity" evidence="1">
    <location>
        <begin position="612"/>
        <end position="621"/>
    </location>
</feature>
<reference evidence="3 4" key="1">
    <citation type="submission" date="2024-02" db="EMBL/GenBank/DDBJ databases">
        <title>Chromosome-level genome assembly of the Eurasian Minnow (Phoxinus phoxinus).</title>
        <authorList>
            <person name="Oriowo T.O."/>
            <person name="Martin S."/>
            <person name="Stange M."/>
            <person name="Chrysostomakis Y."/>
            <person name="Brown T."/>
            <person name="Winkler S."/>
            <person name="Kukowka S."/>
            <person name="Myers E.W."/>
            <person name="Bohne A."/>
        </authorList>
    </citation>
    <scope>NUCLEOTIDE SEQUENCE [LARGE SCALE GENOMIC DNA]</scope>
    <source>
        <strain evidence="3">ZFMK-TIS-60720</strain>
        <tissue evidence="3">Whole Organism</tissue>
    </source>
</reference>
<gene>
    <name evidence="3" type="ORF">R3I93_013637</name>
</gene>
<dbReference type="Proteomes" id="UP001364617">
    <property type="component" value="Unassembled WGS sequence"/>
</dbReference>
<proteinExistence type="predicted"/>
<feature type="compositionally biased region" description="Acidic residues" evidence="1">
    <location>
        <begin position="423"/>
        <end position="432"/>
    </location>
</feature>
<evidence type="ECO:0000256" key="1">
    <source>
        <dbReference type="SAM" id="MobiDB-lite"/>
    </source>
</evidence>
<dbReference type="PANTHER" id="PTHR12449:SF19">
    <property type="entry name" value="NUCLEOLAR PROTEIN 4-LIKE"/>
    <property type="match status" value="1"/>
</dbReference>
<evidence type="ECO:0000313" key="4">
    <source>
        <dbReference type="Proteomes" id="UP001364617"/>
    </source>
</evidence>
<dbReference type="InterPro" id="IPR056549">
    <property type="entry name" value="HTH_NOL4"/>
</dbReference>
<feature type="compositionally biased region" description="Basic and acidic residues" evidence="1">
    <location>
        <begin position="433"/>
        <end position="445"/>
    </location>
</feature>
<dbReference type="Pfam" id="PF23079">
    <property type="entry name" value="HTH_NOL4_2nd"/>
    <property type="match status" value="1"/>
</dbReference>
<accession>A0AAN9CQB6</accession>
<keyword evidence="4" id="KW-1185">Reference proteome</keyword>
<feature type="compositionally biased region" description="Low complexity" evidence="1">
    <location>
        <begin position="629"/>
        <end position="643"/>
    </location>
</feature>
<feature type="domain" description="Nucleolar protein 4 helical" evidence="2">
    <location>
        <begin position="448"/>
        <end position="541"/>
    </location>
</feature>
<dbReference type="PANTHER" id="PTHR12449">
    <property type="entry name" value="DEATH DOMAIN-CONTAINING PROTEIN"/>
    <property type="match status" value="1"/>
</dbReference>
<evidence type="ECO:0000259" key="2">
    <source>
        <dbReference type="Pfam" id="PF23079"/>
    </source>
</evidence>
<name>A0AAN9CQB6_9TELE</name>
<dbReference type="EMBL" id="JAYKXH010000014">
    <property type="protein sequence ID" value="KAK7145973.1"/>
    <property type="molecule type" value="Genomic_DNA"/>
</dbReference>
<evidence type="ECO:0000313" key="3">
    <source>
        <dbReference type="EMBL" id="KAK7145973.1"/>
    </source>
</evidence>
<comment type="caution">
    <text evidence="3">The sequence shown here is derived from an EMBL/GenBank/DDBJ whole genome shotgun (WGS) entry which is preliminary data.</text>
</comment>
<organism evidence="3 4">
    <name type="scientific">Phoxinus phoxinus</name>
    <name type="common">Eurasian minnow</name>
    <dbReference type="NCBI Taxonomy" id="58324"/>
    <lineage>
        <taxon>Eukaryota</taxon>
        <taxon>Metazoa</taxon>
        <taxon>Chordata</taxon>
        <taxon>Craniata</taxon>
        <taxon>Vertebrata</taxon>
        <taxon>Euteleostomi</taxon>
        <taxon>Actinopterygii</taxon>
        <taxon>Neopterygii</taxon>
        <taxon>Teleostei</taxon>
        <taxon>Ostariophysi</taxon>
        <taxon>Cypriniformes</taxon>
        <taxon>Leuciscidae</taxon>
        <taxon>Phoxininae</taxon>
        <taxon>Phoxinus</taxon>
    </lineage>
</organism>
<dbReference type="InterPro" id="IPR039788">
    <property type="entry name" value="NOL4/NOL4L"/>
</dbReference>
<feature type="region of interest" description="Disordered" evidence="1">
    <location>
        <begin position="612"/>
        <end position="657"/>
    </location>
</feature>
<protein>
    <recommendedName>
        <fullName evidence="2">Nucleolar protein 4 helical domain-containing protein</fullName>
    </recommendedName>
</protein>
<feature type="compositionally biased region" description="Low complexity" evidence="1">
    <location>
        <begin position="259"/>
        <end position="274"/>
    </location>
</feature>
<feature type="compositionally biased region" description="Low complexity" evidence="1">
    <location>
        <begin position="296"/>
        <end position="320"/>
    </location>
</feature>
<feature type="region of interest" description="Disordered" evidence="1">
    <location>
        <begin position="339"/>
        <end position="445"/>
    </location>
</feature>
<dbReference type="AlphaFoldDB" id="A0AAN9CQB6"/>
<feature type="region of interest" description="Disordered" evidence="1">
    <location>
        <begin position="257"/>
        <end position="320"/>
    </location>
</feature>